<reference evidence="3 4" key="1">
    <citation type="journal article" date="2024" name="Microbiol. Resour. Announc.">
        <title>Genome annotations for the ascomycete fungi Trichoderma harzianum, Trichoderma aggressivum, and Purpureocillium lilacinum.</title>
        <authorList>
            <person name="Beijen E.P.W."/>
            <person name="Ohm R.A."/>
        </authorList>
    </citation>
    <scope>NUCLEOTIDE SEQUENCE [LARGE SCALE GENOMIC DNA]</scope>
    <source>
        <strain evidence="3 4">CBS 150709</strain>
    </source>
</reference>
<keyword evidence="2" id="KW-0732">Signal</keyword>
<feature type="compositionally biased region" description="Low complexity" evidence="1">
    <location>
        <begin position="120"/>
        <end position="149"/>
    </location>
</feature>
<accession>A0ABR0BCH9</accession>
<feature type="compositionally biased region" description="Polar residues" evidence="1">
    <location>
        <begin position="110"/>
        <end position="119"/>
    </location>
</feature>
<protein>
    <recommendedName>
        <fullName evidence="5">LysM domain-containing protein</fullName>
    </recommendedName>
</protein>
<evidence type="ECO:0008006" key="5">
    <source>
        <dbReference type="Google" id="ProtNLM"/>
    </source>
</evidence>
<feature type="chain" id="PRO_5045357360" description="LysM domain-containing protein" evidence="2">
    <location>
        <begin position="19"/>
        <end position="309"/>
    </location>
</feature>
<organism evidence="3 4">
    <name type="scientific">Purpureocillium lilacinum</name>
    <name type="common">Paecilomyces lilacinus</name>
    <dbReference type="NCBI Taxonomy" id="33203"/>
    <lineage>
        <taxon>Eukaryota</taxon>
        <taxon>Fungi</taxon>
        <taxon>Dikarya</taxon>
        <taxon>Ascomycota</taxon>
        <taxon>Pezizomycotina</taxon>
        <taxon>Sordariomycetes</taxon>
        <taxon>Hypocreomycetidae</taxon>
        <taxon>Hypocreales</taxon>
        <taxon>Ophiocordycipitaceae</taxon>
        <taxon>Purpureocillium</taxon>
    </lineage>
</organism>
<comment type="caution">
    <text evidence="3">The sequence shown here is derived from an EMBL/GenBank/DDBJ whole genome shotgun (WGS) entry which is preliminary data.</text>
</comment>
<proteinExistence type="predicted"/>
<evidence type="ECO:0000256" key="2">
    <source>
        <dbReference type="SAM" id="SignalP"/>
    </source>
</evidence>
<feature type="compositionally biased region" description="Polar residues" evidence="1">
    <location>
        <begin position="165"/>
        <end position="181"/>
    </location>
</feature>
<gene>
    <name evidence="3" type="ORF">Purlil1_14040</name>
</gene>
<dbReference type="Proteomes" id="UP001287286">
    <property type="component" value="Unassembled WGS sequence"/>
</dbReference>
<sequence>MLSPVVLTLVTITAATCSTSVDLWKVQRNDTVDEAARVLGLGDYRAIQDINPGMNTAYVSPGDVYSVPYTSHLVSPGRWSTSACTRMLYLRDAASQISAASSTSVGETPVSETSSHCPGSSSLAEPSSPSADSASSTSNSPASQQSTQSLGSTVNSVSDPEPSKRSYTTTHSTISAATPTASGGKGEPPAPSSTPVTGKCHLKGSFLTVNSTQSNFAESFCKRHENVGMTQNSKILVELFDGGDNHLYFYSVDWVDGCEIEKNPTITSWGRCVEIMRANYEQCTTNGGMGGYSVFGCLKYRYMPLSAQA</sequence>
<name>A0ABR0BCH9_PURLI</name>
<feature type="signal peptide" evidence="2">
    <location>
        <begin position="1"/>
        <end position="18"/>
    </location>
</feature>
<evidence type="ECO:0000313" key="4">
    <source>
        <dbReference type="Proteomes" id="UP001287286"/>
    </source>
</evidence>
<evidence type="ECO:0000256" key="1">
    <source>
        <dbReference type="SAM" id="MobiDB-lite"/>
    </source>
</evidence>
<keyword evidence="4" id="KW-1185">Reference proteome</keyword>
<feature type="region of interest" description="Disordered" evidence="1">
    <location>
        <begin position="101"/>
        <end position="197"/>
    </location>
</feature>
<dbReference type="EMBL" id="JAWRVI010000422">
    <property type="protein sequence ID" value="KAK4065131.1"/>
    <property type="molecule type" value="Genomic_DNA"/>
</dbReference>
<evidence type="ECO:0000313" key="3">
    <source>
        <dbReference type="EMBL" id="KAK4065131.1"/>
    </source>
</evidence>